<name>A0ABV6JVV6_9PROT</name>
<dbReference type="RefSeq" id="WP_377045616.1">
    <property type="nucleotide sequence ID" value="NZ_JBHLUN010000011.1"/>
</dbReference>
<comment type="caution">
    <text evidence="1">The sequence shown here is derived from an EMBL/GenBank/DDBJ whole genome shotgun (WGS) entry which is preliminary data.</text>
</comment>
<dbReference type="InterPro" id="IPR025638">
    <property type="entry name" value="DUF4336"/>
</dbReference>
<dbReference type="SUPFAM" id="SSF56281">
    <property type="entry name" value="Metallo-hydrolase/oxidoreductase"/>
    <property type="match status" value="1"/>
</dbReference>
<organism evidence="1 2">
    <name type="scientific">Roseomonas elaeocarpi</name>
    <dbReference type="NCBI Taxonomy" id="907779"/>
    <lineage>
        <taxon>Bacteria</taxon>
        <taxon>Pseudomonadati</taxon>
        <taxon>Pseudomonadota</taxon>
        <taxon>Alphaproteobacteria</taxon>
        <taxon>Acetobacterales</taxon>
        <taxon>Roseomonadaceae</taxon>
        <taxon>Roseomonas</taxon>
    </lineage>
</organism>
<dbReference type="PANTHER" id="PTHR33835">
    <property type="entry name" value="YALI0C07656P"/>
    <property type="match status" value="1"/>
</dbReference>
<dbReference type="PANTHER" id="PTHR33835:SF1">
    <property type="entry name" value="METALLO-BETA-LACTAMASE DOMAIN-CONTAINING PROTEIN"/>
    <property type="match status" value="1"/>
</dbReference>
<dbReference type="EMBL" id="JBHLUN010000011">
    <property type="protein sequence ID" value="MFC0409866.1"/>
    <property type="molecule type" value="Genomic_DNA"/>
</dbReference>
<dbReference type="Pfam" id="PF14234">
    <property type="entry name" value="DUF4336"/>
    <property type="match status" value="1"/>
</dbReference>
<reference evidence="1 2" key="1">
    <citation type="submission" date="2024-09" db="EMBL/GenBank/DDBJ databases">
        <authorList>
            <person name="Sun Q."/>
            <person name="Mori K."/>
        </authorList>
    </citation>
    <scope>NUCLEOTIDE SEQUENCE [LARGE SCALE GENOMIC DNA]</scope>
    <source>
        <strain evidence="1 2">TBRC 5777</strain>
    </source>
</reference>
<gene>
    <name evidence="1" type="ORF">ACFFGY_16565</name>
</gene>
<sequence>MPTAVHAPLDTPKPLGENLWIVDSGPLMALGVVPVPIRMTVARLGNGDLWLHSPTRLTEPLFAALAEIGPIRHIVAPNIVHWTLLRDWQRRCPEAITWAAPGLRERGQVRRSGVRLDTDLGSRPPEAWAGEIDQVVVPGGLGFHEVAFFHRPSRTTILTDLIQNFDPNGLPPPVAKLARVAGIAAPEGGTAPHLRAVLLLRREAAAAAVSRILDWRPEQVIFAHGQPYREDAAAKLRRAMRWLV</sequence>
<proteinExistence type="predicted"/>
<protein>
    <submittedName>
        <fullName evidence="1">DUF4336 domain-containing protein</fullName>
    </submittedName>
</protein>
<evidence type="ECO:0000313" key="1">
    <source>
        <dbReference type="EMBL" id="MFC0409866.1"/>
    </source>
</evidence>
<keyword evidence="2" id="KW-1185">Reference proteome</keyword>
<dbReference type="InterPro" id="IPR036866">
    <property type="entry name" value="RibonucZ/Hydroxyglut_hydro"/>
</dbReference>
<dbReference type="Proteomes" id="UP001589865">
    <property type="component" value="Unassembled WGS sequence"/>
</dbReference>
<accession>A0ABV6JVV6</accession>
<evidence type="ECO:0000313" key="2">
    <source>
        <dbReference type="Proteomes" id="UP001589865"/>
    </source>
</evidence>